<dbReference type="InterPro" id="IPR000847">
    <property type="entry name" value="LysR_HTH_N"/>
</dbReference>
<reference evidence="7" key="1">
    <citation type="journal article" date="2021" name="PeerJ">
        <title>Extensive microbial diversity within the chicken gut microbiome revealed by metagenomics and culture.</title>
        <authorList>
            <person name="Gilroy R."/>
            <person name="Ravi A."/>
            <person name="Getino M."/>
            <person name="Pursley I."/>
            <person name="Horton D.L."/>
            <person name="Alikhan N.F."/>
            <person name="Baker D."/>
            <person name="Gharbi K."/>
            <person name="Hall N."/>
            <person name="Watson M."/>
            <person name="Adriaenssens E.M."/>
            <person name="Foster-Nyarko E."/>
            <person name="Jarju S."/>
            <person name="Secka A."/>
            <person name="Antonio M."/>
            <person name="Oren A."/>
            <person name="Chaudhuri R.R."/>
            <person name="La Ragione R."/>
            <person name="Hildebrand F."/>
            <person name="Pallen M.J."/>
        </authorList>
    </citation>
    <scope>NUCLEOTIDE SEQUENCE</scope>
    <source>
        <strain evidence="7">CHK32-1732</strain>
    </source>
</reference>
<dbReference type="InterPro" id="IPR036390">
    <property type="entry name" value="WH_DNA-bd_sf"/>
</dbReference>
<evidence type="ECO:0000313" key="8">
    <source>
        <dbReference type="Proteomes" id="UP000824190"/>
    </source>
</evidence>
<keyword evidence="5" id="KW-0804">Transcription</keyword>
<dbReference type="EMBL" id="DXGC01000107">
    <property type="protein sequence ID" value="HIW92502.1"/>
    <property type="molecule type" value="Genomic_DNA"/>
</dbReference>
<protein>
    <submittedName>
        <fullName evidence="7">LysR family transcriptional regulator</fullName>
    </submittedName>
</protein>
<organism evidence="7 8">
    <name type="scientific">Candidatus Corynebacterium avicola</name>
    <dbReference type="NCBI Taxonomy" id="2838527"/>
    <lineage>
        <taxon>Bacteria</taxon>
        <taxon>Bacillati</taxon>
        <taxon>Actinomycetota</taxon>
        <taxon>Actinomycetes</taxon>
        <taxon>Mycobacteriales</taxon>
        <taxon>Corynebacteriaceae</taxon>
        <taxon>Corynebacterium</taxon>
    </lineage>
</organism>
<dbReference type="Gene3D" id="1.10.10.10">
    <property type="entry name" value="Winged helix-like DNA-binding domain superfamily/Winged helix DNA-binding domain"/>
    <property type="match status" value="1"/>
</dbReference>
<dbReference type="Proteomes" id="UP000824190">
    <property type="component" value="Unassembled WGS sequence"/>
</dbReference>
<dbReference type="PANTHER" id="PTHR30346:SF17">
    <property type="entry name" value="LYSR FAMILY TRANSCRIPTIONAL REGULATOR"/>
    <property type="match status" value="1"/>
</dbReference>
<comment type="caution">
    <text evidence="7">The sequence shown here is derived from an EMBL/GenBank/DDBJ whole genome shotgun (WGS) entry which is preliminary data.</text>
</comment>
<evidence type="ECO:0000259" key="6">
    <source>
        <dbReference type="PROSITE" id="PS50931"/>
    </source>
</evidence>
<dbReference type="SUPFAM" id="SSF46785">
    <property type="entry name" value="Winged helix' DNA-binding domain"/>
    <property type="match status" value="1"/>
</dbReference>
<keyword evidence="3" id="KW-0238">DNA-binding</keyword>
<evidence type="ECO:0000256" key="5">
    <source>
        <dbReference type="ARBA" id="ARBA00023163"/>
    </source>
</evidence>
<gene>
    <name evidence="7" type="ORF">H9870_12695</name>
</gene>
<dbReference type="InterPro" id="IPR036388">
    <property type="entry name" value="WH-like_DNA-bd_sf"/>
</dbReference>
<accession>A0A9D1ULU0</accession>
<dbReference type="GO" id="GO:0032993">
    <property type="term" value="C:protein-DNA complex"/>
    <property type="evidence" value="ECO:0007669"/>
    <property type="project" value="TreeGrafter"/>
</dbReference>
<dbReference type="AlphaFoldDB" id="A0A9D1ULU0"/>
<dbReference type="PRINTS" id="PR00039">
    <property type="entry name" value="HTHLYSR"/>
</dbReference>
<comment type="similarity">
    <text evidence="1">Belongs to the LysR transcriptional regulatory family.</text>
</comment>
<feature type="domain" description="HTH lysR-type" evidence="6">
    <location>
        <begin position="6"/>
        <end position="63"/>
    </location>
</feature>
<name>A0A9D1ULU0_9CORY</name>
<dbReference type="GO" id="GO:0003677">
    <property type="term" value="F:DNA binding"/>
    <property type="evidence" value="ECO:0007669"/>
    <property type="project" value="UniProtKB-KW"/>
</dbReference>
<proteinExistence type="inferred from homology"/>
<keyword evidence="4" id="KW-0010">Activator</keyword>
<evidence type="ECO:0000313" key="7">
    <source>
        <dbReference type="EMBL" id="HIW92502.1"/>
    </source>
</evidence>
<dbReference type="GO" id="GO:0003700">
    <property type="term" value="F:DNA-binding transcription factor activity"/>
    <property type="evidence" value="ECO:0007669"/>
    <property type="project" value="InterPro"/>
</dbReference>
<keyword evidence="2" id="KW-0805">Transcription regulation</keyword>
<reference evidence="7" key="2">
    <citation type="submission" date="2021-04" db="EMBL/GenBank/DDBJ databases">
        <authorList>
            <person name="Gilroy R."/>
        </authorList>
    </citation>
    <scope>NUCLEOTIDE SEQUENCE</scope>
    <source>
        <strain evidence="7">CHK32-1732</strain>
    </source>
</reference>
<evidence type="ECO:0000256" key="4">
    <source>
        <dbReference type="ARBA" id="ARBA00023159"/>
    </source>
</evidence>
<evidence type="ECO:0000256" key="1">
    <source>
        <dbReference type="ARBA" id="ARBA00009437"/>
    </source>
</evidence>
<dbReference type="FunFam" id="1.10.10.10:FF:000001">
    <property type="entry name" value="LysR family transcriptional regulator"/>
    <property type="match status" value="1"/>
</dbReference>
<sequence>MNSRPDSLRNWEYFLAVVEEGGMTAAAERLGVTQSPVSQAIKKLENYVGTPLIERGSSGVTPTAAGRHLLPQVRVLVRDAASLAAATTRLSAASHDLGIGIVPSMPPGASHGLMERLHTRHTTQVTTGTSTELVEAVNAMELEVAVIEDPCPTGDLLRGQLHEIPRFFAGLGTKPSRWSALAKEPDAVLLDNTRSVSPAAADRLEDALFTLGLTLRTEQWSSLTDLSARLATPGTVALVSPELSGLWPSVPAPAALSQRLRCVVHPDRSTLEDGSDIRATVDRHLRAAVQSVQQPTEEPS</sequence>
<dbReference type="Pfam" id="PF00126">
    <property type="entry name" value="HTH_1"/>
    <property type="match status" value="1"/>
</dbReference>
<evidence type="ECO:0000256" key="2">
    <source>
        <dbReference type="ARBA" id="ARBA00023015"/>
    </source>
</evidence>
<evidence type="ECO:0000256" key="3">
    <source>
        <dbReference type="ARBA" id="ARBA00023125"/>
    </source>
</evidence>
<dbReference type="PROSITE" id="PS50931">
    <property type="entry name" value="HTH_LYSR"/>
    <property type="match status" value="1"/>
</dbReference>
<dbReference type="PANTHER" id="PTHR30346">
    <property type="entry name" value="TRANSCRIPTIONAL DUAL REGULATOR HCAR-RELATED"/>
    <property type="match status" value="1"/>
</dbReference>